<dbReference type="Gene3D" id="3.40.190.10">
    <property type="entry name" value="Periplasmic binding protein-like II"/>
    <property type="match status" value="2"/>
</dbReference>
<sequence length="314" mass="33849">MKKLLAVLLSVCLLGGVVASFAGCGSEKVKLLDVTLSEERYGFCVGDDNSSIMTAVNELIEDLCGESPYDPNAVEPGKGAEGVKYDYNGDGTAETVTFDTLYTAEEEEKGTTVKGVSTDIPSGKTREDCLVVATNAEFAPFEYFSGNDFAGIDMHIAKMLANKLGKELVIKHMVFDSVITSVSTGESDIGMAGLTISEGREQNVTFSDAYYYTAQRVAVLESDTTFDDCKTEEEFIEKVNSLGKVDAGAATGQTGYWYIVGSEDFGYDGFKDVNAQPFETVALAVKNLSNGKIKFVIGDSDPLRMAVEETNEYI</sequence>
<feature type="domain" description="Solute-binding protein family 3/N-terminal" evidence="3">
    <location>
        <begin position="129"/>
        <end position="299"/>
    </location>
</feature>
<dbReference type="InterPro" id="IPR001638">
    <property type="entry name" value="Solute-binding_3/MltF_N"/>
</dbReference>
<comment type="caution">
    <text evidence="4">The sequence shown here is derived from an EMBL/GenBank/DDBJ whole genome shotgun (WGS) entry which is preliminary data.</text>
</comment>
<gene>
    <name evidence="4" type="ORF">H9892_00120</name>
</gene>
<reference evidence="4" key="1">
    <citation type="journal article" date="2021" name="PeerJ">
        <title>Extensive microbial diversity within the chicken gut microbiome revealed by metagenomics and culture.</title>
        <authorList>
            <person name="Gilroy R."/>
            <person name="Ravi A."/>
            <person name="Getino M."/>
            <person name="Pursley I."/>
            <person name="Horton D.L."/>
            <person name="Alikhan N.F."/>
            <person name="Baker D."/>
            <person name="Gharbi K."/>
            <person name="Hall N."/>
            <person name="Watson M."/>
            <person name="Adriaenssens E.M."/>
            <person name="Foster-Nyarko E."/>
            <person name="Jarju S."/>
            <person name="Secka A."/>
            <person name="Antonio M."/>
            <person name="Oren A."/>
            <person name="Chaudhuri R.R."/>
            <person name="La Ragione R."/>
            <person name="Hildebrand F."/>
            <person name="Pallen M.J."/>
        </authorList>
    </citation>
    <scope>NUCLEOTIDE SEQUENCE</scope>
    <source>
        <strain evidence="4">12435</strain>
    </source>
</reference>
<evidence type="ECO:0000256" key="1">
    <source>
        <dbReference type="ARBA" id="ARBA00022729"/>
    </source>
</evidence>
<dbReference type="PANTHER" id="PTHR35936">
    <property type="entry name" value="MEMBRANE-BOUND LYTIC MUREIN TRANSGLYCOSYLASE F"/>
    <property type="match status" value="1"/>
</dbReference>
<keyword evidence="1 2" id="KW-0732">Signal</keyword>
<organism evidence="4 5">
    <name type="scientific">Candidatus Protoclostridium stercorigallinarum</name>
    <dbReference type="NCBI Taxonomy" id="2838741"/>
    <lineage>
        <taxon>Bacteria</taxon>
        <taxon>Bacillati</taxon>
        <taxon>Bacillota</taxon>
        <taxon>Clostridia</taxon>
        <taxon>Candidatus Protoclostridium</taxon>
    </lineage>
</organism>
<reference evidence="4" key="2">
    <citation type="submission" date="2021-04" db="EMBL/GenBank/DDBJ databases">
        <authorList>
            <person name="Gilroy R."/>
        </authorList>
    </citation>
    <scope>NUCLEOTIDE SEQUENCE</scope>
    <source>
        <strain evidence="4">12435</strain>
    </source>
</reference>
<dbReference type="Pfam" id="PF00497">
    <property type="entry name" value="SBP_bac_3"/>
    <property type="match status" value="1"/>
</dbReference>
<dbReference type="EMBL" id="DXHS01000004">
    <property type="protein sequence ID" value="HIW01735.1"/>
    <property type="molecule type" value="Genomic_DNA"/>
</dbReference>
<dbReference type="Proteomes" id="UP000823990">
    <property type="component" value="Unassembled WGS sequence"/>
</dbReference>
<evidence type="ECO:0000313" key="4">
    <source>
        <dbReference type="EMBL" id="HIW01735.1"/>
    </source>
</evidence>
<dbReference type="PROSITE" id="PS51257">
    <property type="entry name" value="PROKAR_LIPOPROTEIN"/>
    <property type="match status" value="1"/>
</dbReference>
<accession>A0A9D1PY40</accession>
<evidence type="ECO:0000256" key="2">
    <source>
        <dbReference type="SAM" id="SignalP"/>
    </source>
</evidence>
<name>A0A9D1PY40_9FIRM</name>
<protein>
    <submittedName>
        <fullName evidence="4">Transporter substrate-binding domain-containing protein</fullName>
    </submittedName>
</protein>
<evidence type="ECO:0000313" key="5">
    <source>
        <dbReference type="Proteomes" id="UP000823990"/>
    </source>
</evidence>
<dbReference type="PANTHER" id="PTHR35936:SF19">
    <property type="entry name" value="AMINO-ACID-BINDING PROTEIN YXEM-RELATED"/>
    <property type="match status" value="1"/>
</dbReference>
<dbReference type="SMART" id="SM00062">
    <property type="entry name" value="PBPb"/>
    <property type="match status" value="1"/>
</dbReference>
<proteinExistence type="predicted"/>
<dbReference type="SUPFAM" id="SSF53850">
    <property type="entry name" value="Periplasmic binding protein-like II"/>
    <property type="match status" value="1"/>
</dbReference>
<dbReference type="AlphaFoldDB" id="A0A9D1PY40"/>
<feature type="chain" id="PRO_5039064777" evidence="2">
    <location>
        <begin position="23"/>
        <end position="314"/>
    </location>
</feature>
<feature type="signal peptide" evidence="2">
    <location>
        <begin position="1"/>
        <end position="22"/>
    </location>
</feature>
<evidence type="ECO:0000259" key="3">
    <source>
        <dbReference type="SMART" id="SM00062"/>
    </source>
</evidence>